<dbReference type="GO" id="GO:0006261">
    <property type="term" value="P:DNA-templated DNA replication"/>
    <property type="evidence" value="ECO:0007669"/>
    <property type="project" value="InterPro"/>
</dbReference>
<reference evidence="3" key="1">
    <citation type="journal article" date="2015" name="Nature">
        <title>Complex archaea that bridge the gap between prokaryotes and eukaryotes.</title>
        <authorList>
            <person name="Spang A."/>
            <person name="Saw J.H."/>
            <person name="Jorgensen S.L."/>
            <person name="Zaremba-Niedzwiedzka K."/>
            <person name="Martijn J."/>
            <person name="Lind A.E."/>
            <person name="van Eijk R."/>
            <person name="Schleper C."/>
            <person name="Guy L."/>
            <person name="Ettema T.J."/>
        </authorList>
    </citation>
    <scope>NUCLEOTIDE SEQUENCE</scope>
</reference>
<feature type="domain" description="DNA-directed DNA polymerase family A palm" evidence="2">
    <location>
        <begin position="354"/>
        <end position="543"/>
    </location>
</feature>
<dbReference type="Pfam" id="PF01612">
    <property type="entry name" value="DNA_pol_A_exo1"/>
    <property type="match status" value="1"/>
</dbReference>
<protein>
    <recommendedName>
        <fullName evidence="2">DNA-directed DNA polymerase family A palm domain-containing protein</fullName>
    </recommendedName>
</protein>
<keyword evidence="1" id="KW-0235">DNA replication</keyword>
<dbReference type="GO" id="GO:0008408">
    <property type="term" value="F:3'-5' exonuclease activity"/>
    <property type="evidence" value="ECO:0007669"/>
    <property type="project" value="InterPro"/>
</dbReference>
<dbReference type="Gene3D" id="1.20.1060.10">
    <property type="entry name" value="Taq DNA Polymerase, Chain T, domain 4"/>
    <property type="match status" value="1"/>
</dbReference>
<dbReference type="SMART" id="SM00482">
    <property type="entry name" value="POLAc"/>
    <property type="match status" value="1"/>
</dbReference>
<evidence type="ECO:0000313" key="3">
    <source>
        <dbReference type="EMBL" id="KKN52384.1"/>
    </source>
</evidence>
<gene>
    <name evidence="3" type="ORF">LCGC14_0613010</name>
</gene>
<dbReference type="PANTHER" id="PTHR10133">
    <property type="entry name" value="DNA POLYMERASE I"/>
    <property type="match status" value="1"/>
</dbReference>
<dbReference type="InterPro" id="IPR002298">
    <property type="entry name" value="DNA_polymerase_A"/>
</dbReference>
<dbReference type="GO" id="GO:0006302">
    <property type="term" value="P:double-strand break repair"/>
    <property type="evidence" value="ECO:0007669"/>
    <property type="project" value="TreeGrafter"/>
</dbReference>
<proteinExistence type="predicted"/>
<dbReference type="Gene3D" id="3.30.70.370">
    <property type="match status" value="1"/>
</dbReference>
<sequence length="593" mass="68242">MGKFVDLMGYPRLLNIPSLPIALDTETLGATRETNIPIYFSTAAKDFGANAGPTTTQNGFDYLCSVCACNRPKVFQNLKFDVWVLWREGIEVKGPFEDTILMHCLLDEHHLGFHKLKVMSRELLERPRLDELRLHEAQRKVKNNWQLPQQILHDYSLPDAVDTLDLYYLFKPQLEEQNLWGLYRMTVAAELVYLKMFKRGVRLDTENLEKALTRVLQVLKKIAKKLWEVFDEEFKISSPKQVGNVLAKHFPLRIKTKAGDWCTDKDALEPFRGDSKMQLLLAWKFLDKARQYLQGYKKRERGGRLYADYRQTTVTGRSKCSNPNLENIPKQRGRISEVEVGDAELAKDCAEAFRQVRACIAPSEGARLMACDYKQIEYRCFAFYSGSERLISALERGVDFHTFTCEAVFGEETPQRRYMIKIVSYGLLFGMGGELLKTRLKIYHPNPGEVLAQYEQMFPEMRELQSRLRRIAASRGYLIDVFGRRYRYLPERPHAVVAWLIQGTAANIKKSAMVKTDPILEGRRSGLALEIHDELVFDMFPEDAHLAKDIHEAMEDFPQLGRIPVLSDIAVGPNLLELRDVELDDAIGYLTEP</sequence>
<dbReference type="EMBL" id="LAZR01001021">
    <property type="protein sequence ID" value="KKN52384.1"/>
    <property type="molecule type" value="Genomic_DNA"/>
</dbReference>
<dbReference type="InterPro" id="IPR043502">
    <property type="entry name" value="DNA/RNA_pol_sf"/>
</dbReference>
<evidence type="ECO:0000256" key="1">
    <source>
        <dbReference type="ARBA" id="ARBA00022705"/>
    </source>
</evidence>
<dbReference type="Pfam" id="PF00476">
    <property type="entry name" value="DNA_pol_A"/>
    <property type="match status" value="1"/>
</dbReference>
<dbReference type="SUPFAM" id="SSF56672">
    <property type="entry name" value="DNA/RNA polymerases"/>
    <property type="match status" value="1"/>
</dbReference>
<dbReference type="GO" id="GO:0003887">
    <property type="term" value="F:DNA-directed DNA polymerase activity"/>
    <property type="evidence" value="ECO:0007669"/>
    <property type="project" value="InterPro"/>
</dbReference>
<dbReference type="Gene3D" id="3.30.420.10">
    <property type="entry name" value="Ribonuclease H-like superfamily/Ribonuclease H"/>
    <property type="match status" value="1"/>
</dbReference>
<organism evidence="3">
    <name type="scientific">marine sediment metagenome</name>
    <dbReference type="NCBI Taxonomy" id="412755"/>
    <lineage>
        <taxon>unclassified sequences</taxon>
        <taxon>metagenomes</taxon>
        <taxon>ecological metagenomes</taxon>
    </lineage>
</organism>
<dbReference type="GO" id="GO:0003677">
    <property type="term" value="F:DNA binding"/>
    <property type="evidence" value="ECO:0007669"/>
    <property type="project" value="InterPro"/>
</dbReference>
<dbReference type="PRINTS" id="PR00868">
    <property type="entry name" value="DNAPOLI"/>
</dbReference>
<dbReference type="InterPro" id="IPR001098">
    <property type="entry name" value="DNA-dir_DNA_pol_A_palm_dom"/>
</dbReference>
<evidence type="ECO:0000259" key="2">
    <source>
        <dbReference type="SMART" id="SM00482"/>
    </source>
</evidence>
<comment type="caution">
    <text evidence="3">The sequence shown here is derived from an EMBL/GenBank/DDBJ whole genome shotgun (WGS) entry which is preliminary data.</text>
</comment>
<dbReference type="SUPFAM" id="SSF53098">
    <property type="entry name" value="Ribonuclease H-like"/>
    <property type="match status" value="1"/>
</dbReference>
<dbReference type="AlphaFoldDB" id="A0A0F9RBW0"/>
<name>A0A0F9RBW0_9ZZZZ</name>
<dbReference type="PANTHER" id="PTHR10133:SF27">
    <property type="entry name" value="DNA POLYMERASE NU"/>
    <property type="match status" value="1"/>
</dbReference>
<dbReference type="InterPro" id="IPR012337">
    <property type="entry name" value="RNaseH-like_sf"/>
</dbReference>
<dbReference type="InterPro" id="IPR002562">
    <property type="entry name" value="3'-5'_exonuclease_dom"/>
</dbReference>
<accession>A0A0F9RBW0</accession>
<dbReference type="Gene3D" id="1.10.150.20">
    <property type="entry name" value="5' to 3' exonuclease, C-terminal subdomain"/>
    <property type="match status" value="1"/>
</dbReference>
<dbReference type="InterPro" id="IPR036397">
    <property type="entry name" value="RNaseH_sf"/>
</dbReference>